<keyword evidence="7" id="KW-1185">Reference proteome</keyword>
<gene>
    <name evidence="6" type="ORF">RAS12_15980</name>
</gene>
<name>A0ABY9LWS6_9BURK</name>
<dbReference type="InterPro" id="IPR013325">
    <property type="entry name" value="RNA_pol_sigma_r2"/>
</dbReference>
<dbReference type="PANTHER" id="PTHR43133:SF63">
    <property type="entry name" value="RNA POLYMERASE SIGMA FACTOR FECI-RELATED"/>
    <property type="match status" value="1"/>
</dbReference>
<proteinExistence type="inferred from homology"/>
<keyword evidence="2" id="KW-0805">Transcription regulation</keyword>
<evidence type="ECO:0000259" key="5">
    <source>
        <dbReference type="Pfam" id="PF08281"/>
    </source>
</evidence>
<evidence type="ECO:0000256" key="2">
    <source>
        <dbReference type="ARBA" id="ARBA00023015"/>
    </source>
</evidence>
<dbReference type="EMBL" id="CP132976">
    <property type="protein sequence ID" value="WMD18152.1"/>
    <property type="molecule type" value="Genomic_DNA"/>
</dbReference>
<dbReference type="InterPro" id="IPR014284">
    <property type="entry name" value="RNA_pol_sigma-70_dom"/>
</dbReference>
<evidence type="ECO:0000256" key="3">
    <source>
        <dbReference type="ARBA" id="ARBA00023082"/>
    </source>
</evidence>
<dbReference type="Gene3D" id="1.10.1740.10">
    <property type="match status" value="1"/>
</dbReference>
<evidence type="ECO:0000313" key="6">
    <source>
        <dbReference type="EMBL" id="WMD18152.1"/>
    </source>
</evidence>
<dbReference type="InterPro" id="IPR013249">
    <property type="entry name" value="RNA_pol_sigma70_r4_t2"/>
</dbReference>
<keyword evidence="4" id="KW-0804">Transcription</keyword>
<comment type="similarity">
    <text evidence="1">Belongs to the sigma-70 factor family. ECF subfamily.</text>
</comment>
<evidence type="ECO:0000256" key="1">
    <source>
        <dbReference type="ARBA" id="ARBA00010641"/>
    </source>
</evidence>
<dbReference type="SUPFAM" id="SSF88659">
    <property type="entry name" value="Sigma3 and sigma4 domains of RNA polymerase sigma factors"/>
    <property type="match status" value="1"/>
</dbReference>
<dbReference type="PANTHER" id="PTHR43133">
    <property type="entry name" value="RNA POLYMERASE ECF-TYPE SIGMA FACTO"/>
    <property type="match status" value="1"/>
</dbReference>
<dbReference type="InterPro" id="IPR039425">
    <property type="entry name" value="RNA_pol_sigma-70-like"/>
</dbReference>
<feature type="domain" description="RNA polymerase sigma factor 70 region 4 type 2" evidence="5">
    <location>
        <begin position="114"/>
        <end position="161"/>
    </location>
</feature>
<keyword evidence="3" id="KW-0731">Sigma factor</keyword>
<dbReference type="NCBIfam" id="TIGR02937">
    <property type="entry name" value="sigma70-ECF"/>
    <property type="match status" value="1"/>
</dbReference>
<organism evidence="6 7">
    <name type="scientific">Achromobacter seleniivolatilans</name>
    <dbReference type="NCBI Taxonomy" id="3047478"/>
    <lineage>
        <taxon>Bacteria</taxon>
        <taxon>Pseudomonadati</taxon>
        <taxon>Pseudomonadota</taxon>
        <taxon>Betaproteobacteria</taxon>
        <taxon>Burkholderiales</taxon>
        <taxon>Alcaligenaceae</taxon>
        <taxon>Achromobacter</taxon>
    </lineage>
</organism>
<dbReference type="InterPro" id="IPR036388">
    <property type="entry name" value="WH-like_DNA-bd_sf"/>
</dbReference>
<evidence type="ECO:0000256" key="4">
    <source>
        <dbReference type="ARBA" id="ARBA00023163"/>
    </source>
</evidence>
<evidence type="ECO:0000313" key="7">
    <source>
        <dbReference type="Proteomes" id="UP001234798"/>
    </source>
</evidence>
<dbReference type="Gene3D" id="1.10.10.10">
    <property type="entry name" value="Winged helix-like DNA-binding domain superfamily/Winged helix DNA-binding domain"/>
    <property type="match status" value="1"/>
</dbReference>
<dbReference type="RefSeq" id="WP_306937017.1">
    <property type="nucleotide sequence ID" value="NZ_CP132976.1"/>
</dbReference>
<dbReference type="Proteomes" id="UP001234798">
    <property type="component" value="Chromosome"/>
</dbReference>
<protein>
    <submittedName>
        <fullName evidence="6">Sigma-70 family RNA polymerase sigma factor</fullName>
    </submittedName>
</protein>
<sequence length="171" mass="18930">MSGAGLAALRRLISDRYEAIKHQVARRLGGASDMAGDALHDAYMRLSVRDDLDAVRHPQSYLVNTAVHVAIDRIRQDVRLLSESEVSEFFDVADTSPGPEAVTQSRSDLAQMFDALDGLTPRQRDILLAARVEGLSRPDLAKRWGISVRLVGRELQTAHEHCVRAMARTES</sequence>
<accession>A0ABY9LWS6</accession>
<reference evidence="6 7" key="1">
    <citation type="submission" date="2023-08" db="EMBL/GenBank/DDBJ databases">
        <title>Achromobacter seleniivolatilans sp. nov., isolated from seleniferous soil.</title>
        <authorList>
            <person name="Zhang S."/>
            <person name="Li K."/>
            <person name="Peng J."/>
            <person name="Zhao Q."/>
            <person name="Wang H."/>
            <person name="Guo Y."/>
        </authorList>
    </citation>
    <scope>NUCLEOTIDE SEQUENCE [LARGE SCALE GENOMIC DNA]</scope>
    <source>
        <strain evidence="6 7">R39</strain>
    </source>
</reference>
<dbReference type="SUPFAM" id="SSF88946">
    <property type="entry name" value="Sigma2 domain of RNA polymerase sigma factors"/>
    <property type="match status" value="1"/>
</dbReference>
<dbReference type="Pfam" id="PF08281">
    <property type="entry name" value="Sigma70_r4_2"/>
    <property type="match status" value="1"/>
</dbReference>
<dbReference type="InterPro" id="IPR013324">
    <property type="entry name" value="RNA_pol_sigma_r3/r4-like"/>
</dbReference>